<proteinExistence type="predicted"/>
<accession>A0ABT7CLP7</accession>
<dbReference type="Proteomes" id="UP001228581">
    <property type="component" value="Unassembled WGS sequence"/>
</dbReference>
<dbReference type="EMBL" id="JASJOT010000010">
    <property type="protein sequence ID" value="MDJ1494623.1"/>
    <property type="molecule type" value="Genomic_DNA"/>
</dbReference>
<dbReference type="Gene3D" id="2.40.160.50">
    <property type="entry name" value="membrane protein fhac: a member of the omp85/tpsb transporter family"/>
    <property type="match status" value="1"/>
</dbReference>
<keyword evidence="2" id="KW-1185">Reference proteome</keyword>
<evidence type="ECO:0000313" key="2">
    <source>
        <dbReference type="Proteomes" id="UP001228581"/>
    </source>
</evidence>
<evidence type="ECO:0000313" key="1">
    <source>
        <dbReference type="EMBL" id="MDJ1494623.1"/>
    </source>
</evidence>
<reference evidence="1 2" key="1">
    <citation type="submission" date="2023-05" db="EMBL/GenBank/DDBJ databases">
        <authorList>
            <person name="Zhang X."/>
        </authorList>
    </citation>
    <scope>NUCLEOTIDE SEQUENCE [LARGE SCALE GENOMIC DNA]</scope>
    <source>
        <strain evidence="1 2">DM2B3-1</strain>
    </source>
</reference>
<dbReference type="RefSeq" id="WP_313997925.1">
    <property type="nucleotide sequence ID" value="NZ_JASJOR010000005.1"/>
</dbReference>
<organism evidence="1 2">
    <name type="scientific">Xanthocytophaga flava</name>
    <dbReference type="NCBI Taxonomy" id="3048013"/>
    <lineage>
        <taxon>Bacteria</taxon>
        <taxon>Pseudomonadati</taxon>
        <taxon>Bacteroidota</taxon>
        <taxon>Cytophagia</taxon>
        <taxon>Cytophagales</taxon>
        <taxon>Rhodocytophagaceae</taxon>
        <taxon>Xanthocytophaga</taxon>
    </lineage>
</organism>
<gene>
    <name evidence="1" type="ORF">QNI19_16880</name>
</gene>
<protein>
    <recommendedName>
        <fullName evidence="3">Bacterial surface antigen (D15) domain-containing protein</fullName>
    </recommendedName>
</protein>
<comment type="caution">
    <text evidence="1">The sequence shown here is derived from an EMBL/GenBank/DDBJ whole genome shotgun (WGS) entry which is preliminary data.</text>
</comment>
<evidence type="ECO:0008006" key="3">
    <source>
        <dbReference type="Google" id="ProtNLM"/>
    </source>
</evidence>
<name>A0ABT7CLP7_9BACT</name>
<sequence length="509" mass="58767">MTASIESAQWRKDTLLVFVHLGNQFKWARLFQGNIRDDMLREVDYREKIYRDQPFNYQELANLEERILMYSEEHGYPFATIQLDSVEIKDEQIVASLKYEPGVYIVFDTMRVIGSARLKKRFLENWLRILPGQPYSQKRLNQAYNLLKQQSYLSLSQPYEVIFKNDRAYITFYADAGKSSEADGVVGFQPNEQKDGKLLLTGEVNLKLNNLLNAGGSFIFNWQQIKPGSPRLNISYTQPAFLKTPIEINGAFQLLREDTSSSVLNGYVTLNQQLNFYYNLGNWSKIGIGVQRYNSRLADSTMRGTAMQADLNWLSYNVYYTYKYVDNLFYPRKGWWLNASIAAGNKQVTPNGQIDLQTVKRSSPQFTYQIIIRKYSRTGKKGSIFFQLSAAQLFNENLFQNELFRLGGLTSIRGFNQNFFFASDYIASTLEYRFFWEQTSYLFAFYDQAWVRTRILKTSVSDVPSGFGAGMSFSTKAGIFTIMYALGNSQARPFAIGYSKIHFGLTSRF</sequence>